<evidence type="ECO:0000259" key="1">
    <source>
        <dbReference type="Pfam" id="PF08400"/>
    </source>
</evidence>
<dbReference type="Pfam" id="PF08400">
    <property type="entry name" value="phage_tail_N"/>
    <property type="match status" value="1"/>
</dbReference>
<dbReference type="EMBL" id="WNKC01000002">
    <property type="protein sequence ID" value="MVF03728.1"/>
    <property type="molecule type" value="Genomic_DNA"/>
</dbReference>
<dbReference type="Gene3D" id="2.60.40.1120">
    <property type="entry name" value="Carboxypeptidase-like, regulatory domain"/>
    <property type="match status" value="1"/>
</dbReference>
<feature type="domain" description="Lambda-like tail fibre protein N-terminal" evidence="1">
    <location>
        <begin position="3"/>
        <end position="131"/>
    </location>
</feature>
<gene>
    <name evidence="3" type="ORF">GMA22_10750</name>
</gene>
<dbReference type="Proteomes" id="UP000443014">
    <property type="component" value="Unassembled WGS sequence"/>
</dbReference>
<dbReference type="SUPFAM" id="SSF49464">
    <property type="entry name" value="Carboxypeptidase regulatory domain-like"/>
    <property type="match status" value="1"/>
</dbReference>
<evidence type="ECO:0000259" key="2">
    <source>
        <dbReference type="Pfam" id="PF25670"/>
    </source>
</evidence>
<dbReference type="Pfam" id="PF25670">
    <property type="entry name" value="Phage_tail_C_2"/>
    <property type="match status" value="1"/>
</dbReference>
<dbReference type="AlphaFoldDB" id="A0ABD6HP15"/>
<feature type="domain" description="Phage tail protein C-terminal" evidence="2">
    <location>
        <begin position="338"/>
        <end position="474"/>
    </location>
</feature>
<proteinExistence type="predicted"/>
<comment type="caution">
    <text evidence="3">The sequence shown here is derived from an EMBL/GenBank/DDBJ whole genome shotgun (WGS) entry which is preliminary data.</text>
</comment>
<dbReference type="InterPro" id="IPR058008">
    <property type="entry name" value="Gp26_C"/>
</dbReference>
<protein>
    <submittedName>
        <fullName evidence="3">Phage tail protein</fullName>
    </submittedName>
</protein>
<reference evidence="3 4" key="1">
    <citation type="submission" date="2019-11" db="EMBL/GenBank/DDBJ databases">
        <title>Whole genome sequence of a plant growth promoting strain Serratia marcescens BTL07 isolated from the rhizoplane of Chili (Capsicum annuum).</title>
        <authorList>
            <person name="Dutta S."/>
            <person name="Khatun A."/>
            <person name="Gupta D.R."/>
            <person name="Surovy M.Z."/>
            <person name="Rahman M.M."/>
            <person name="Mahmud N.U."/>
            <person name="Emes R."/>
            <person name="Warry A."/>
            <person name="West H."/>
            <person name="Clarke M.L."/>
            <person name="Islam M.T."/>
        </authorList>
    </citation>
    <scope>NUCLEOTIDE SEQUENCE [LARGE SCALE GENOMIC DNA]</scope>
    <source>
        <strain evidence="3 4">BTL07</strain>
    </source>
</reference>
<organism evidence="3 4">
    <name type="scientific">Serratia marcescens</name>
    <dbReference type="NCBI Taxonomy" id="615"/>
    <lineage>
        <taxon>Bacteria</taxon>
        <taxon>Pseudomonadati</taxon>
        <taxon>Pseudomonadota</taxon>
        <taxon>Gammaproteobacteria</taxon>
        <taxon>Enterobacterales</taxon>
        <taxon>Yersiniaceae</taxon>
        <taxon>Serratia</taxon>
    </lineage>
</organism>
<evidence type="ECO:0000313" key="3">
    <source>
        <dbReference type="EMBL" id="MVF03728.1"/>
    </source>
</evidence>
<dbReference type="InterPro" id="IPR013609">
    <property type="entry name" value="Stf-like_N"/>
</dbReference>
<dbReference type="RefSeq" id="WP_072010098.1">
    <property type="nucleotide sequence ID" value="NZ_CAMKJE010000005.1"/>
</dbReference>
<evidence type="ECO:0000313" key="4">
    <source>
        <dbReference type="Proteomes" id="UP000443014"/>
    </source>
</evidence>
<sequence>MTLISGVLKGPYGDPRSGVTITLRAVRTSSTVLSLAKSQSVTDDSGKYSLPVEAGAYEVIISVYGAQPERVGAIEVYNDSLPGTLNDFLGRPGESDITPEIVQTVDRLRAEAALSADKSAASAAAAKVSEQNAAENSKVVTAAGFASGPVHTADIFSSNNQSSIRRYTIATANRPGGATGGVLVLPVDGGPSSAYFATSVERKAWVGSSTPAAASTISWSRLFSTTDLPGVADISDLKYWGLTKGVSAASKGNFNAQMQSRRGYAATDPIGNPFKDTGTYFLDTRSWAVTQAGTDDSYRTVQTCYGYGVSAAQTGKIAVRSWNGTAFTPWVWMWSEANTTVDGNGFIKKASPIARLSAAPEHMQADYLEGGFALAGCAAVNGEADGVSAERISVGVYQLNGSLGLAKEGWTIEVPQDVNGNRLCFVETATDSDGGITVKISKRRFDIDTATVVAGEAMDIPEGRWIDLRLAMPARERVEVLPPEALVSNDDTSSETNAVS</sequence>
<accession>A0ABD6HP15</accession>
<name>A0ABD6HP15_SERMA</name>
<dbReference type="InterPro" id="IPR008969">
    <property type="entry name" value="CarboxyPept-like_regulatory"/>
</dbReference>